<proteinExistence type="predicted"/>
<accession>A0A5B6VDT9</accession>
<dbReference type="GO" id="GO:0003964">
    <property type="term" value="F:RNA-directed DNA polymerase activity"/>
    <property type="evidence" value="ECO:0007669"/>
    <property type="project" value="UniProtKB-KW"/>
</dbReference>
<comment type="caution">
    <text evidence="1">The sequence shown here is derived from an EMBL/GenBank/DDBJ whole genome shotgun (WGS) entry which is preliminary data.</text>
</comment>
<dbReference type="Proteomes" id="UP000325315">
    <property type="component" value="Unassembled WGS sequence"/>
</dbReference>
<dbReference type="OrthoDB" id="1932527at2759"/>
<evidence type="ECO:0000313" key="1">
    <source>
        <dbReference type="EMBL" id="KAA3467214.1"/>
    </source>
</evidence>
<keyword evidence="2" id="KW-1185">Reference proteome</keyword>
<evidence type="ECO:0000313" key="2">
    <source>
        <dbReference type="Proteomes" id="UP000325315"/>
    </source>
</evidence>
<keyword evidence="1" id="KW-0808">Transferase</keyword>
<gene>
    <name evidence="1" type="ORF">EPI10_002247</name>
</gene>
<name>A0A5B6VDT9_9ROSI</name>
<dbReference type="AlphaFoldDB" id="A0A5B6VDT9"/>
<keyword evidence="1" id="KW-0548">Nucleotidyltransferase</keyword>
<sequence length="74" mass="8276">MGFDYEWVEGNPLSPFLFLIYSEGLSSLMRIAKSQGLIKGTQASKQGQRYSFIICIRLPNTSPNTTKEDKATIS</sequence>
<keyword evidence="1" id="KW-0695">RNA-directed DNA polymerase</keyword>
<protein>
    <submittedName>
        <fullName evidence="1">Reverse transcriptase</fullName>
    </submittedName>
</protein>
<reference evidence="1" key="1">
    <citation type="submission" date="2019-08" db="EMBL/GenBank/DDBJ databases">
        <authorList>
            <person name="Liu F."/>
        </authorList>
    </citation>
    <scope>NUCLEOTIDE SEQUENCE [LARGE SCALE GENOMIC DNA]</scope>
    <source>
        <strain evidence="1">PA1801</strain>
        <tissue evidence="1">Leaf</tissue>
    </source>
</reference>
<organism evidence="1 2">
    <name type="scientific">Gossypium australe</name>
    <dbReference type="NCBI Taxonomy" id="47621"/>
    <lineage>
        <taxon>Eukaryota</taxon>
        <taxon>Viridiplantae</taxon>
        <taxon>Streptophyta</taxon>
        <taxon>Embryophyta</taxon>
        <taxon>Tracheophyta</taxon>
        <taxon>Spermatophyta</taxon>
        <taxon>Magnoliopsida</taxon>
        <taxon>eudicotyledons</taxon>
        <taxon>Gunneridae</taxon>
        <taxon>Pentapetalae</taxon>
        <taxon>rosids</taxon>
        <taxon>malvids</taxon>
        <taxon>Malvales</taxon>
        <taxon>Malvaceae</taxon>
        <taxon>Malvoideae</taxon>
        <taxon>Gossypium</taxon>
    </lineage>
</organism>
<dbReference type="EMBL" id="SMMG02000007">
    <property type="protein sequence ID" value="KAA3467214.1"/>
    <property type="molecule type" value="Genomic_DNA"/>
</dbReference>